<accession>A0A1X0QWU7</accession>
<feature type="region of interest" description="Disordered" evidence="1">
    <location>
        <begin position="371"/>
        <end position="390"/>
    </location>
</feature>
<name>A0A1X0QWU7_RHIZD</name>
<dbReference type="Pfam" id="PF01933">
    <property type="entry name" value="CofD"/>
    <property type="match status" value="1"/>
</dbReference>
<sequence>MTSSFVVFSGGSACNHILKAFHNNASDDQVSYILGISDNGGSTSEILRVLGGPSVGDLRSRLLKLIDIFHNNQDQEMIAIKNLLSYRLPMNGKDEWSLITEGRHKIWNNISVEKKEAIRGFLTLFDFEILKRAHKRFNFCNGSIGNFLLSGARIFTGSLEAAIFLFASIIGVPNNLVIPVINTNQTATIAATLINGQTLIGQCEISHPPLTTNNVTIKRKMNPIDIFTSLEQESFIIHQHEKDESSNLFFSKQVNEKLDSPIQRIYYINEYGQEIFPVPNSKVISQLSNKETLIYSIGSLYTSLIPSLVLRNIGNAIAQSQSLKYKIVLLNGSNDRETCDYTALDFIYAITNALNESQRIDARRAFYDHPEHYNSSNNSSNNNSTDASTVSSICTPPSSYPPFPDHLFYPSSISTFITHMIYLDNTTIHVDVEAIERLGIRCIPIKGSLSDTGEPIYLESTLSETIHQLVM</sequence>
<organism evidence="2">
    <name type="scientific">Rhizopus microsporus var. microsporus</name>
    <dbReference type="NCBI Taxonomy" id="86635"/>
    <lineage>
        <taxon>Eukaryota</taxon>
        <taxon>Fungi</taxon>
        <taxon>Fungi incertae sedis</taxon>
        <taxon>Mucoromycota</taxon>
        <taxon>Mucoromycotina</taxon>
        <taxon>Mucoromycetes</taxon>
        <taxon>Mucorales</taxon>
        <taxon>Mucorineae</taxon>
        <taxon>Rhizopodaceae</taxon>
        <taxon>Rhizopus</taxon>
    </lineage>
</organism>
<evidence type="ECO:0000313" key="2">
    <source>
        <dbReference type="EMBL" id="ORE04219.1"/>
    </source>
</evidence>
<dbReference type="Proteomes" id="UP000242414">
    <property type="component" value="Unassembled WGS sequence"/>
</dbReference>
<dbReference type="SUPFAM" id="SSF142338">
    <property type="entry name" value="CofD-like"/>
    <property type="match status" value="1"/>
</dbReference>
<dbReference type="OrthoDB" id="10267139at2759"/>
<dbReference type="PANTHER" id="PTHR31240:SF0">
    <property type="entry name" value="MATERNAL EFFECT EMBRYO ARREST 18"/>
    <property type="match status" value="1"/>
</dbReference>
<protein>
    <submittedName>
        <fullName evidence="2">UPF0052-domain-containing protein</fullName>
    </submittedName>
</protein>
<dbReference type="Gene3D" id="3.40.50.10680">
    <property type="entry name" value="CofD-like domains"/>
    <property type="match status" value="1"/>
</dbReference>
<gene>
    <name evidence="2" type="ORF">BCV72DRAFT_231834</name>
</gene>
<evidence type="ECO:0000256" key="1">
    <source>
        <dbReference type="SAM" id="MobiDB-lite"/>
    </source>
</evidence>
<proteinExistence type="predicted"/>
<dbReference type="AlphaFoldDB" id="A0A1X0QWU7"/>
<dbReference type="PANTHER" id="PTHR31240">
    <property type="entry name" value="MATERNAL EFFECT EMBRYO ARREST 18"/>
    <property type="match status" value="1"/>
</dbReference>
<reference evidence="2" key="1">
    <citation type="journal article" date="2016" name="Proc. Natl. Acad. Sci. U.S.A.">
        <title>Lipid metabolic changes in an early divergent fungus govern the establishment of a mutualistic symbiosis with endobacteria.</title>
        <authorList>
            <person name="Lastovetsky O.A."/>
            <person name="Gaspar M.L."/>
            <person name="Mondo S.J."/>
            <person name="LaButti K.M."/>
            <person name="Sandor L."/>
            <person name="Grigoriev I.V."/>
            <person name="Henry S.A."/>
            <person name="Pawlowska T.E."/>
        </authorList>
    </citation>
    <scope>NUCLEOTIDE SEQUENCE [LARGE SCALE GENOMIC DNA]</scope>
    <source>
        <strain evidence="2">ATCC 52814</strain>
    </source>
</reference>
<dbReference type="VEuPathDB" id="FungiDB:BCV72DRAFT_231834"/>
<feature type="compositionally biased region" description="Low complexity" evidence="1">
    <location>
        <begin position="374"/>
        <end position="384"/>
    </location>
</feature>
<dbReference type="GO" id="GO:0043743">
    <property type="term" value="F:LPPG:FO 2-phospho-L-lactate transferase activity"/>
    <property type="evidence" value="ECO:0007669"/>
    <property type="project" value="InterPro"/>
</dbReference>
<dbReference type="InterPro" id="IPR038136">
    <property type="entry name" value="CofD-like_dom_sf"/>
</dbReference>
<dbReference type="InterPro" id="IPR002882">
    <property type="entry name" value="CofD"/>
</dbReference>
<dbReference type="EMBL" id="KV921977">
    <property type="protein sequence ID" value="ORE04219.1"/>
    <property type="molecule type" value="Genomic_DNA"/>
</dbReference>